<evidence type="ECO:0000313" key="2">
    <source>
        <dbReference type="Proteomes" id="UP001283361"/>
    </source>
</evidence>
<dbReference type="AlphaFoldDB" id="A0AAE1CLN5"/>
<evidence type="ECO:0000313" key="1">
    <source>
        <dbReference type="EMBL" id="KAK3710516.1"/>
    </source>
</evidence>
<reference evidence="1" key="1">
    <citation type="journal article" date="2023" name="G3 (Bethesda)">
        <title>A reference genome for the long-term kleptoplast-retaining sea slug Elysia crispata morphotype clarki.</title>
        <authorList>
            <person name="Eastman K.E."/>
            <person name="Pendleton A.L."/>
            <person name="Shaikh M.A."/>
            <person name="Suttiyut T."/>
            <person name="Ogas R."/>
            <person name="Tomko P."/>
            <person name="Gavelis G."/>
            <person name="Widhalm J.R."/>
            <person name="Wisecaver J.H."/>
        </authorList>
    </citation>
    <scope>NUCLEOTIDE SEQUENCE</scope>
    <source>
        <strain evidence="1">ECLA1</strain>
    </source>
</reference>
<proteinExistence type="predicted"/>
<dbReference type="EMBL" id="JAWDGP010007636">
    <property type="protein sequence ID" value="KAK3710516.1"/>
    <property type="molecule type" value="Genomic_DNA"/>
</dbReference>
<protein>
    <submittedName>
        <fullName evidence="1">Uncharacterized protein</fullName>
    </submittedName>
</protein>
<gene>
    <name evidence="1" type="ORF">RRG08_021330</name>
</gene>
<keyword evidence="2" id="KW-1185">Reference proteome</keyword>
<organism evidence="1 2">
    <name type="scientific">Elysia crispata</name>
    <name type="common">lettuce slug</name>
    <dbReference type="NCBI Taxonomy" id="231223"/>
    <lineage>
        <taxon>Eukaryota</taxon>
        <taxon>Metazoa</taxon>
        <taxon>Spiralia</taxon>
        <taxon>Lophotrochozoa</taxon>
        <taxon>Mollusca</taxon>
        <taxon>Gastropoda</taxon>
        <taxon>Heterobranchia</taxon>
        <taxon>Euthyneura</taxon>
        <taxon>Panpulmonata</taxon>
        <taxon>Sacoglossa</taxon>
        <taxon>Placobranchoidea</taxon>
        <taxon>Plakobranchidae</taxon>
        <taxon>Elysia</taxon>
    </lineage>
</organism>
<sequence length="209" mass="22798">MDNSCSHWSRNPSRPSPHPLDAVSLRYSLHCSGWTIPVATGEEILAALSPPPRRCESQILPTLFRVDNSCSQWSRNPSCPSPHPLDAVSLRYSLNCTGWTIPVASGQEILPAPLPTPSTLVDNSCSQWSRNPSCPSPHPLDAVSLRYSLNCTGWAIFPEVTGQGILLPLPDLQRCDCKSQLLPKLSRVCNLAVATGQEILSHLDGVSRR</sequence>
<accession>A0AAE1CLN5</accession>
<comment type="caution">
    <text evidence="1">The sequence shown here is derived from an EMBL/GenBank/DDBJ whole genome shotgun (WGS) entry which is preliminary data.</text>
</comment>
<name>A0AAE1CLN5_9GAST</name>
<dbReference type="Proteomes" id="UP001283361">
    <property type="component" value="Unassembled WGS sequence"/>
</dbReference>